<evidence type="ECO:0000313" key="13">
    <source>
        <dbReference type="Proteomes" id="UP001172457"/>
    </source>
</evidence>
<evidence type="ECO:0000256" key="5">
    <source>
        <dbReference type="ARBA" id="ARBA00023001"/>
    </source>
</evidence>
<dbReference type="InterPro" id="IPR008928">
    <property type="entry name" value="6-hairpin_glycosidase_sf"/>
</dbReference>
<evidence type="ECO:0000256" key="7">
    <source>
        <dbReference type="ARBA" id="ARBA00023295"/>
    </source>
</evidence>
<feature type="compositionally biased region" description="Polar residues" evidence="9">
    <location>
        <begin position="230"/>
        <end position="239"/>
    </location>
</feature>
<evidence type="ECO:0000256" key="6">
    <source>
        <dbReference type="ARBA" id="ARBA00023277"/>
    </source>
</evidence>
<dbReference type="GO" id="GO:0008810">
    <property type="term" value="F:cellulase activity"/>
    <property type="evidence" value="ECO:0007669"/>
    <property type="project" value="UniProtKB-EC"/>
</dbReference>
<feature type="compositionally biased region" description="Polar residues" evidence="9">
    <location>
        <begin position="270"/>
        <end position="283"/>
    </location>
</feature>
<keyword evidence="10" id="KW-0472">Membrane</keyword>
<comment type="similarity">
    <text evidence="2">Belongs to the glycosyl hydrolase 9 (cellulase E) family.</text>
</comment>
<dbReference type="Pfam" id="PF00759">
    <property type="entry name" value="Glyco_hydro_9"/>
    <property type="match status" value="1"/>
</dbReference>
<evidence type="ECO:0000256" key="3">
    <source>
        <dbReference type="ARBA" id="ARBA00012601"/>
    </source>
</evidence>
<reference evidence="12" key="1">
    <citation type="submission" date="2023-03" db="EMBL/GenBank/DDBJ databases">
        <title>Chromosome-scale reference genome and RAD-based genetic map of yellow starthistle (Centaurea solstitialis) reveal putative structural variation and QTLs associated with invader traits.</title>
        <authorList>
            <person name="Reatini B."/>
            <person name="Cang F.A."/>
            <person name="Jiang Q."/>
            <person name="Mckibben M.T.W."/>
            <person name="Barker M.S."/>
            <person name="Rieseberg L.H."/>
            <person name="Dlugosch K.M."/>
        </authorList>
    </citation>
    <scope>NUCLEOTIDE SEQUENCE</scope>
    <source>
        <strain evidence="12">CAN-66</strain>
        <tissue evidence="12">Leaf</tissue>
    </source>
</reference>
<keyword evidence="10" id="KW-1133">Transmembrane helix</keyword>
<dbReference type="EMBL" id="JARYMX010000008">
    <property type="protein sequence ID" value="KAJ9538253.1"/>
    <property type="molecule type" value="Genomic_DNA"/>
</dbReference>
<dbReference type="SUPFAM" id="SSF48208">
    <property type="entry name" value="Six-hairpin glycosidases"/>
    <property type="match status" value="1"/>
</dbReference>
<sequence>MYGRDPWGGPLEINTTDSATDDDRSRNLNDFDRAALSRPLDETQQSWLLGPEEEKKKKYVDLGCISVSRKIFVWTVGLILAAGFIAGIIALIVKIVPRHHEHPPPADSPYFLWALGVRPTRPPPGTTLAADNYTLALQKALMFFNAQKSGRLTKHNNVSWRGNSCLNDSPVANLEQKSTWFLLNLVGEYYDAGDTIKFHFPKGFVMTMLSWSVIEYSAKYKAAAQQVIHSGNNSGTQSPPGHHQSPAMADATSIRSKPGRRTSPEAKTSMDFSSQTSSNTTRPSLDLPILWRRSTRWQSSTPMSGWRA</sequence>
<evidence type="ECO:0000313" key="12">
    <source>
        <dbReference type="EMBL" id="KAJ9538253.1"/>
    </source>
</evidence>
<feature type="region of interest" description="Disordered" evidence="9">
    <location>
        <begin position="230"/>
        <end position="285"/>
    </location>
</feature>
<evidence type="ECO:0000256" key="4">
    <source>
        <dbReference type="ARBA" id="ARBA00022801"/>
    </source>
</evidence>
<name>A0AA38STV5_9ASTR</name>
<dbReference type="InterPro" id="IPR001701">
    <property type="entry name" value="Glyco_hydro_9"/>
</dbReference>
<evidence type="ECO:0000256" key="10">
    <source>
        <dbReference type="SAM" id="Phobius"/>
    </source>
</evidence>
<proteinExistence type="inferred from homology"/>
<dbReference type="Proteomes" id="UP001172457">
    <property type="component" value="Chromosome 8"/>
</dbReference>
<keyword evidence="5" id="KW-0136">Cellulose degradation</keyword>
<evidence type="ECO:0000256" key="2">
    <source>
        <dbReference type="ARBA" id="ARBA00007072"/>
    </source>
</evidence>
<dbReference type="Gene3D" id="1.50.10.10">
    <property type="match status" value="1"/>
</dbReference>
<feature type="domain" description="Glycoside hydrolase family 9" evidence="11">
    <location>
        <begin position="133"/>
        <end position="225"/>
    </location>
</feature>
<feature type="region of interest" description="Disordered" evidence="9">
    <location>
        <begin position="1"/>
        <end position="27"/>
    </location>
</feature>
<accession>A0AA38STV5</accession>
<dbReference type="AlphaFoldDB" id="A0AA38STV5"/>
<comment type="caution">
    <text evidence="12">The sequence shown here is derived from an EMBL/GenBank/DDBJ whole genome shotgun (WGS) entry which is preliminary data.</text>
</comment>
<protein>
    <recommendedName>
        <fullName evidence="3">cellulase</fullName>
        <ecNumber evidence="3">3.2.1.4</ecNumber>
    </recommendedName>
</protein>
<dbReference type="InterPro" id="IPR012341">
    <property type="entry name" value="6hp_glycosidase-like_sf"/>
</dbReference>
<dbReference type="PANTHER" id="PTHR22298">
    <property type="entry name" value="ENDO-1,4-BETA-GLUCANASE"/>
    <property type="match status" value="1"/>
</dbReference>
<dbReference type="GO" id="GO:0030245">
    <property type="term" value="P:cellulose catabolic process"/>
    <property type="evidence" value="ECO:0007669"/>
    <property type="project" value="UniProtKB-KW"/>
</dbReference>
<comment type="catalytic activity">
    <reaction evidence="1">
        <text>Endohydrolysis of (1-&gt;4)-beta-D-glucosidic linkages in cellulose, lichenin and cereal beta-D-glucans.</text>
        <dbReference type="EC" id="3.2.1.4"/>
    </reaction>
</comment>
<evidence type="ECO:0000256" key="8">
    <source>
        <dbReference type="ARBA" id="ARBA00023326"/>
    </source>
</evidence>
<keyword evidence="13" id="KW-1185">Reference proteome</keyword>
<gene>
    <name evidence="12" type="ORF">OSB04_030986</name>
</gene>
<feature type="transmembrane region" description="Helical" evidence="10">
    <location>
        <begin position="71"/>
        <end position="93"/>
    </location>
</feature>
<keyword evidence="7" id="KW-0326">Glycosidase</keyword>
<evidence type="ECO:0000259" key="11">
    <source>
        <dbReference type="Pfam" id="PF00759"/>
    </source>
</evidence>
<keyword evidence="4" id="KW-0378">Hydrolase</keyword>
<keyword evidence="8" id="KW-0624">Polysaccharide degradation</keyword>
<organism evidence="12 13">
    <name type="scientific">Centaurea solstitialis</name>
    <name type="common">yellow star-thistle</name>
    <dbReference type="NCBI Taxonomy" id="347529"/>
    <lineage>
        <taxon>Eukaryota</taxon>
        <taxon>Viridiplantae</taxon>
        <taxon>Streptophyta</taxon>
        <taxon>Embryophyta</taxon>
        <taxon>Tracheophyta</taxon>
        <taxon>Spermatophyta</taxon>
        <taxon>Magnoliopsida</taxon>
        <taxon>eudicotyledons</taxon>
        <taxon>Gunneridae</taxon>
        <taxon>Pentapetalae</taxon>
        <taxon>asterids</taxon>
        <taxon>campanulids</taxon>
        <taxon>Asterales</taxon>
        <taxon>Asteraceae</taxon>
        <taxon>Carduoideae</taxon>
        <taxon>Cardueae</taxon>
        <taxon>Centaureinae</taxon>
        <taxon>Centaurea</taxon>
    </lineage>
</organism>
<evidence type="ECO:0000256" key="1">
    <source>
        <dbReference type="ARBA" id="ARBA00000966"/>
    </source>
</evidence>
<keyword evidence="6" id="KW-0119">Carbohydrate metabolism</keyword>
<dbReference type="EC" id="3.2.1.4" evidence="3"/>
<evidence type="ECO:0000256" key="9">
    <source>
        <dbReference type="SAM" id="MobiDB-lite"/>
    </source>
</evidence>
<keyword evidence="10" id="KW-0812">Transmembrane</keyword>